<evidence type="ECO:0000313" key="3">
    <source>
        <dbReference type="Proteomes" id="UP001168990"/>
    </source>
</evidence>
<keyword evidence="3" id="KW-1185">Reference proteome</keyword>
<feature type="region of interest" description="Disordered" evidence="1">
    <location>
        <begin position="58"/>
        <end position="135"/>
    </location>
</feature>
<sequence length="135" mass="15646">MAVSGFLKGLRPQYVRLLKKMKFEKLTFAIKEAIEAETLCNEFPNLAMENNAASCFNVQHERKQNDSKYGNNRNARDVNQHNNIPSNNRNQNNRNNRGSNNQYIDNNRSNNSNYQNNRSNANKNHRQNSQNNSSN</sequence>
<feature type="compositionally biased region" description="Low complexity" evidence="1">
    <location>
        <begin position="80"/>
        <end position="135"/>
    </location>
</feature>
<dbReference type="Proteomes" id="UP001168990">
    <property type="component" value="Unassembled WGS sequence"/>
</dbReference>
<proteinExistence type="predicted"/>
<reference evidence="2" key="1">
    <citation type="journal article" date="2023" name="bioRxiv">
        <title>Scaffold-level genome assemblies of two parasitoid biocontrol wasps reveal the parthenogenesis mechanism and an associated novel virus.</title>
        <authorList>
            <person name="Inwood S."/>
            <person name="Skelly J."/>
            <person name="Guhlin J."/>
            <person name="Harrop T."/>
            <person name="Goldson S."/>
            <person name="Dearden P."/>
        </authorList>
    </citation>
    <scope>NUCLEOTIDE SEQUENCE</scope>
    <source>
        <strain evidence="2">Irish</strain>
        <tissue evidence="2">Whole body</tissue>
    </source>
</reference>
<comment type="caution">
    <text evidence="2">The sequence shown here is derived from an EMBL/GenBank/DDBJ whole genome shotgun (WGS) entry which is preliminary data.</text>
</comment>
<reference evidence="2" key="2">
    <citation type="submission" date="2023-03" db="EMBL/GenBank/DDBJ databases">
        <authorList>
            <person name="Inwood S.N."/>
            <person name="Skelly J.G."/>
            <person name="Guhlin J."/>
            <person name="Harrop T.W.R."/>
            <person name="Goldson S.G."/>
            <person name="Dearden P.K."/>
        </authorList>
    </citation>
    <scope>NUCLEOTIDE SEQUENCE</scope>
    <source>
        <strain evidence="2">Irish</strain>
        <tissue evidence="2">Whole body</tissue>
    </source>
</reference>
<name>A0AA39EXC1_9HYME</name>
<evidence type="ECO:0000313" key="2">
    <source>
        <dbReference type="EMBL" id="KAK0156796.1"/>
    </source>
</evidence>
<dbReference type="EMBL" id="JAQQBS010002306">
    <property type="protein sequence ID" value="KAK0156796.1"/>
    <property type="molecule type" value="Genomic_DNA"/>
</dbReference>
<gene>
    <name evidence="2" type="ORF">PV328_012298</name>
</gene>
<accession>A0AA39EXC1</accession>
<organism evidence="2 3">
    <name type="scientific">Microctonus aethiopoides</name>
    <dbReference type="NCBI Taxonomy" id="144406"/>
    <lineage>
        <taxon>Eukaryota</taxon>
        <taxon>Metazoa</taxon>
        <taxon>Ecdysozoa</taxon>
        <taxon>Arthropoda</taxon>
        <taxon>Hexapoda</taxon>
        <taxon>Insecta</taxon>
        <taxon>Pterygota</taxon>
        <taxon>Neoptera</taxon>
        <taxon>Endopterygota</taxon>
        <taxon>Hymenoptera</taxon>
        <taxon>Apocrita</taxon>
        <taxon>Ichneumonoidea</taxon>
        <taxon>Braconidae</taxon>
        <taxon>Euphorinae</taxon>
        <taxon>Microctonus</taxon>
    </lineage>
</organism>
<dbReference type="AlphaFoldDB" id="A0AA39EXC1"/>
<feature type="non-terminal residue" evidence="2">
    <location>
        <position position="135"/>
    </location>
</feature>
<evidence type="ECO:0000256" key="1">
    <source>
        <dbReference type="SAM" id="MobiDB-lite"/>
    </source>
</evidence>
<protein>
    <submittedName>
        <fullName evidence="2">Uncharacterized protein</fullName>
    </submittedName>
</protein>